<protein>
    <submittedName>
        <fullName evidence="2">Uncharacterized protein</fullName>
    </submittedName>
</protein>
<evidence type="ECO:0000256" key="1">
    <source>
        <dbReference type="SAM" id="MobiDB-lite"/>
    </source>
</evidence>
<reference evidence="2" key="1">
    <citation type="submission" date="2021-02" db="EMBL/GenBank/DDBJ databases">
        <authorList>
            <person name="Nowell W R."/>
        </authorList>
    </citation>
    <scope>NUCLEOTIDE SEQUENCE</scope>
</reference>
<name>A0A818S7E5_9BILA</name>
<comment type="caution">
    <text evidence="2">The sequence shown here is derived from an EMBL/GenBank/DDBJ whole genome shotgun (WGS) entry which is preliminary data.</text>
</comment>
<dbReference type="Proteomes" id="UP000663872">
    <property type="component" value="Unassembled WGS sequence"/>
</dbReference>
<proteinExistence type="predicted"/>
<organism evidence="2 3">
    <name type="scientific">Rotaria socialis</name>
    <dbReference type="NCBI Taxonomy" id="392032"/>
    <lineage>
        <taxon>Eukaryota</taxon>
        <taxon>Metazoa</taxon>
        <taxon>Spiralia</taxon>
        <taxon>Gnathifera</taxon>
        <taxon>Rotifera</taxon>
        <taxon>Eurotatoria</taxon>
        <taxon>Bdelloidea</taxon>
        <taxon>Philodinida</taxon>
        <taxon>Philodinidae</taxon>
        <taxon>Rotaria</taxon>
    </lineage>
</organism>
<accession>A0A818S7E5</accession>
<sequence length="429" mass="49125">MIRLGRIRRDPTISEHGPSSSSVEPQRDPSLFLVELERGLSSSSSFPIEPQNGSSSSITISLSSSTTLSDKPDYEIISEGVKKQTLPSARTKHRTQYLHEWEKKPELTLDRFSSDLATQYPFINYIIARALIIINHDQFQHHVLNELCAEIVKSRTRDCNELQQFVQEECTQLKLQVCVDKLNVDNVLMQCETFNYNESQPCQIFISQLWYKYILAIEPHIEEYKFHVVLGVIKLIHEVCHCCTRIFCAFASQINTDNKPIKVTPPNIGRKIVMTSPTRKALASKRKRGVFKTRTVNKSTKEIDDMGYGGEQLLLGTLSTLIDLNDFLLQIIRLRLDIHEKSSIASSKYTVDLNFIDTLFDIDKLKVIDDLSQLKIKLDSTLEPDQQTKTICHAVPVRSTALCQFVATHFVALISSRSFRRRSFRRVFN</sequence>
<evidence type="ECO:0000313" key="3">
    <source>
        <dbReference type="Proteomes" id="UP000663872"/>
    </source>
</evidence>
<dbReference type="EMBL" id="CAJNYT010004416">
    <property type="protein sequence ID" value="CAF3662010.1"/>
    <property type="molecule type" value="Genomic_DNA"/>
</dbReference>
<feature type="region of interest" description="Disordered" evidence="1">
    <location>
        <begin position="1"/>
        <end position="29"/>
    </location>
</feature>
<gene>
    <name evidence="2" type="ORF">GRG538_LOCUS25813</name>
</gene>
<dbReference type="AlphaFoldDB" id="A0A818S7E5"/>
<evidence type="ECO:0000313" key="2">
    <source>
        <dbReference type="EMBL" id="CAF3662010.1"/>
    </source>
</evidence>